<accession>A0AAD0VAE1</accession>
<proteinExistence type="predicted"/>
<dbReference type="EMBL" id="CP031226">
    <property type="protein sequence ID" value="AXH60262.1"/>
    <property type="molecule type" value="Genomic_DNA"/>
</dbReference>
<name>A0AAD0VAE1_PSEAV</name>
<dbReference type="Proteomes" id="UP000006426">
    <property type="component" value="Plasmid pmppla107"/>
</dbReference>
<gene>
    <name evidence="1" type="ORF">PLA107_034310</name>
</gene>
<organism evidence="1 2">
    <name type="scientific">Pseudomonas amygdali pv. lachrymans str. M301315</name>
    <dbReference type="NCBI Taxonomy" id="629260"/>
    <lineage>
        <taxon>Bacteria</taxon>
        <taxon>Pseudomonadati</taxon>
        <taxon>Pseudomonadota</taxon>
        <taxon>Gammaproteobacteria</taxon>
        <taxon>Pseudomonadales</taxon>
        <taxon>Pseudomonadaceae</taxon>
        <taxon>Pseudomonas</taxon>
        <taxon>Pseudomonas amygdali</taxon>
    </lineage>
</organism>
<sequence>MALAICDDARLSSPWRGLQMIWFAGDPHGRFERIMNEGVRYAHSLRDSGYEGYSVGFRSIIDLAGAVIFKAAQTAHESFKG</sequence>
<evidence type="ECO:0000313" key="2">
    <source>
        <dbReference type="Proteomes" id="UP000006426"/>
    </source>
</evidence>
<dbReference type="AlphaFoldDB" id="A0AAD0VAE1"/>
<evidence type="ECO:0000313" key="1">
    <source>
        <dbReference type="EMBL" id="AXH60262.1"/>
    </source>
</evidence>
<protein>
    <submittedName>
        <fullName evidence="1">Uncharacterized protein</fullName>
    </submittedName>
</protein>
<geneLocation type="plasmid" evidence="2">
    <name>pmppla107</name>
</geneLocation>
<reference evidence="1 2" key="1">
    <citation type="journal article" date="2011" name="PLoS Pathog.">
        <title>Dynamic evolution of pathogenicity revealed by sequencing and comparative genomics of 19 Pseudomonas syringae isolates.</title>
        <authorList>
            <person name="Baltrus D.A."/>
            <person name="Nishimura M.T."/>
            <person name="Romanchuk A."/>
            <person name="Chang J.H."/>
            <person name="Mukhtar M.S."/>
            <person name="Cherkis K."/>
            <person name="Roach J."/>
            <person name="Grant S.R."/>
            <person name="Jones C.D."/>
            <person name="Dangl J.L."/>
        </authorList>
    </citation>
    <scope>NUCLEOTIDE SEQUENCE [LARGE SCALE GENOMIC DNA]</scope>
    <source>
        <strain evidence="1 2">M301315</strain>
    </source>
</reference>
<keyword evidence="1" id="KW-0614">Plasmid</keyword>